<evidence type="ECO:0000256" key="3">
    <source>
        <dbReference type="ARBA" id="ARBA00022825"/>
    </source>
</evidence>
<evidence type="ECO:0000259" key="4">
    <source>
        <dbReference type="PROSITE" id="PS51829"/>
    </source>
</evidence>
<evidence type="ECO:0000256" key="2">
    <source>
        <dbReference type="ARBA" id="ARBA00022801"/>
    </source>
</evidence>
<dbReference type="SUPFAM" id="SSF49785">
    <property type="entry name" value="Galactose-binding domain-like"/>
    <property type="match status" value="1"/>
</dbReference>
<evidence type="ECO:0000313" key="5">
    <source>
        <dbReference type="EMBL" id="KAF6034225.1"/>
    </source>
</evidence>
<keyword evidence="2" id="KW-0378">Hydrolase</keyword>
<keyword evidence="6" id="KW-1185">Reference proteome</keyword>
<organism evidence="5 6">
    <name type="scientific">Bugula neritina</name>
    <name type="common">Brown bryozoan</name>
    <name type="synonym">Sertularia neritina</name>
    <dbReference type="NCBI Taxonomy" id="10212"/>
    <lineage>
        <taxon>Eukaryota</taxon>
        <taxon>Metazoa</taxon>
        <taxon>Spiralia</taxon>
        <taxon>Lophotrochozoa</taxon>
        <taxon>Bryozoa</taxon>
        <taxon>Gymnolaemata</taxon>
        <taxon>Cheilostomatida</taxon>
        <taxon>Flustrina</taxon>
        <taxon>Buguloidea</taxon>
        <taxon>Bugulidae</taxon>
        <taxon>Bugula</taxon>
    </lineage>
</organism>
<dbReference type="InterPro" id="IPR002884">
    <property type="entry name" value="P_dom"/>
</dbReference>
<dbReference type="PROSITE" id="PS51829">
    <property type="entry name" value="P_HOMO_B"/>
    <property type="match status" value="1"/>
</dbReference>
<sequence length="120" mass="13912">MLQIIKAFVTFKRQVLRLTSNVLKNCECNWTGEDNEVNFLEHVQAFISVKSTRRGNIQMHLTSPMGTKSMILSKRPKDDDSSEGFTKWPFMTTHSWAENPTGTWVLEVMLDTETLLRWGF</sequence>
<name>A0A7J7K7R8_BUGNE</name>
<dbReference type="PANTHER" id="PTHR42884:SF13">
    <property type="entry name" value="NEUROENDOCRINE CONVERTASE 2"/>
    <property type="match status" value="1"/>
</dbReference>
<accession>A0A7J7K7R8</accession>
<dbReference type="Proteomes" id="UP000593567">
    <property type="component" value="Unassembled WGS sequence"/>
</dbReference>
<dbReference type="GO" id="GO:0004252">
    <property type="term" value="F:serine-type endopeptidase activity"/>
    <property type="evidence" value="ECO:0007669"/>
    <property type="project" value="InterPro"/>
</dbReference>
<dbReference type="EMBL" id="VXIV02001125">
    <property type="protein sequence ID" value="KAF6034225.1"/>
    <property type="molecule type" value="Genomic_DNA"/>
</dbReference>
<comment type="caution">
    <text evidence="5">The sequence shown here is derived from an EMBL/GenBank/DDBJ whole genome shotgun (WGS) entry which is preliminary data.</text>
</comment>
<keyword evidence="1" id="KW-0645">Protease</keyword>
<dbReference type="AlphaFoldDB" id="A0A7J7K7R8"/>
<dbReference type="GO" id="GO:0043005">
    <property type="term" value="C:neuron projection"/>
    <property type="evidence" value="ECO:0007669"/>
    <property type="project" value="TreeGrafter"/>
</dbReference>
<dbReference type="InterPro" id="IPR008979">
    <property type="entry name" value="Galactose-bd-like_sf"/>
</dbReference>
<proteinExistence type="predicted"/>
<keyword evidence="3" id="KW-0720">Serine protease</keyword>
<dbReference type="OrthoDB" id="300641at2759"/>
<reference evidence="5" key="1">
    <citation type="submission" date="2020-06" db="EMBL/GenBank/DDBJ databases">
        <title>Draft genome of Bugula neritina, a colonial animal packing powerful symbionts and potential medicines.</title>
        <authorList>
            <person name="Rayko M."/>
        </authorList>
    </citation>
    <scope>NUCLEOTIDE SEQUENCE [LARGE SCALE GENOMIC DNA]</scope>
    <source>
        <strain evidence="5">Kwan_BN1</strain>
    </source>
</reference>
<evidence type="ECO:0000313" key="6">
    <source>
        <dbReference type="Proteomes" id="UP000593567"/>
    </source>
</evidence>
<evidence type="ECO:0000256" key="1">
    <source>
        <dbReference type="ARBA" id="ARBA00022670"/>
    </source>
</evidence>
<gene>
    <name evidence="5" type="ORF">EB796_007467</name>
</gene>
<feature type="domain" description="P/Homo B" evidence="4">
    <location>
        <begin position="1"/>
        <end position="120"/>
    </location>
</feature>
<protein>
    <submittedName>
        <fullName evidence="5">Amon</fullName>
    </submittedName>
</protein>
<dbReference type="PANTHER" id="PTHR42884">
    <property type="entry name" value="PROPROTEIN CONVERTASE SUBTILISIN/KEXIN-RELATED"/>
    <property type="match status" value="1"/>
</dbReference>
<dbReference type="GO" id="GO:0016020">
    <property type="term" value="C:membrane"/>
    <property type="evidence" value="ECO:0007669"/>
    <property type="project" value="TreeGrafter"/>
</dbReference>
<dbReference type="GO" id="GO:0016486">
    <property type="term" value="P:peptide hormone processing"/>
    <property type="evidence" value="ECO:0007669"/>
    <property type="project" value="TreeGrafter"/>
</dbReference>
<dbReference type="Gene3D" id="2.60.120.260">
    <property type="entry name" value="Galactose-binding domain-like"/>
    <property type="match status" value="1"/>
</dbReference>
<dbReference type="Pfam" id="PF01483">
    <property type="entry name" value="P_proprotein"/>
    <property type="match status" value="1"/>
</dbReference>
<dbReference type="GO" id="GO:0005615">
    <property type="term" value="C:extracellular space"/>
    <property type="evidence" value="ECO:0007669"/>
    <property type="project" value="TreeGrafter"/>
</dbReference>